<dbReference type="InterPro" id="IPR042356">
    <property type="entry name" value="CLDN1"/>
</dbReference>
<dbReference type="Ensembl" id="ENSCINT00000032248.1">
    <property type="protein sequence ID" value="ENSCINP00000035844.1"/>
    <property type="gene ID" value="ENSCING00000020106.1"/>
</dbReference>
<reference evidence="6" key="3">
    <citation type="submission" date="2025-09" db="UniProtKB">
        <authorList>
            <consortium name="Ensembl"/>
        </authorList>
    </citation>
    <scope>IDENTIFICATION</scope>
</reference>
<evidence type="ECO:0008006" key="8">
    <source>
        <dbReference type="Google" id="ProtNLM"/>
    </source>
</evidence>
<protein>
    <recommendedName>
        <fullName evidence="8">Claudin</fullName>
    </recommendedName>
</protein>
<dbReference type="AlphaFoldDB" id="H2Y1R0"/>
<keyword evidence="3 5" id="KW-1133">Transmembrane helix</keyword>
<dbReference type="GeneTree" id="ENSGT00390000002596"/>
<dbReference type="Proteomes" id="UP000008144">
    <property type="component" value="Unassembled WGS sequence"/>
</dbReference>
<sequence>MYQYPYRVGIWLTCYEDKIPDSVNPEKLISGQCVLDYDFQLQRTEDFARTSAVSLVLACGIMFVASIMGLTGCICRRSTPILISGLFTYVSGICTLVAMCSFIGRIVTGQSDLKPYDNISTKFGWSFFLGWVSLALQVVSASLLVGGAKGCGSTMKSGNNFA</sequence>
<accession>H2Y1R0</accession>
<dbReference type="PANTHER" id="PTHR14347">
    <property type="entry name" value="CLAUDIN DOMAIN-CONTAINING PROTEIN 1"/>
    <property type="match status" value="1"/>
</dbReference>
<organism evidence="6 7">
    <name type="scientific">Ciona intestinalis</name>
    <name type="common">Transparent sea squirt</name>
    <name type="synonym">Ascidia intestinalis</name>
    <dbReference type="NCBI Taxonomy" id="7719"/>
    <lineage>
        <taxon>Eukaryota</taxon>
        <taxon>Metazoa</taxon>
        <taxon>Chordata</taxon>
        <taxon>Tunicata</taxon>
        <taxon>Ascidiacea</taxon>
        <taxon>Phlebobranchia</taxon>
        <taxon>Cionidae</taxon>
        <taxon>Ciona</taxon>
    </lineage>
</organism>
<evidence type="ECO:0000256" key="1">
    <source>
        <dbReference type="ARBA" id="ARBA00004141"/>
    </source>
</evidence>
<evidence type="ECO:0000256" key="5">
    <source>
        <dbReference type="SAM" id="Phobius"/>
    </source>
</evidence>
<evidence type="ECO:0000256" key="2">
    <source>
        <dbReference type="ARBA" id="ARBA00022692"/>
    </source>
</evidence>
<evidence type="ECO:0000313" key="6">
    <source>
        <dbReference type="Ensembl" id="ENSCINP00000035844.1"/>
    </source>
</evidence>
<dbReference type="Pfam" id="PF13903">
    <property type="entry name" value="Claudin_2"/>
    <property type="match status" value="1"/>
</dbReference>
<evidence type="ECO:0000256" key="4">
    <source>
        <dbReference type="ARBA" id="ARBA00023136"/>
    </source>
</evidence>
<keyword evidence="2 5" id="KW-0812">Transmembrane</keyword>
<dbReference type="PANTHER" id="PTHR14347:SF3">
    <property type="entry name" value="CLAUDIN DOMAIN-CONTAINING PROTEIN 1"/>
    <property type="match status" value="1"/>
</dbReference>
<feature type="transmembrane region" description="Helical" evidence="5">
    <location>
        <begin position="127"/>
        <end position="146"/>
    </location>
</feature>
<reference evidence="6" key="2">
    <citation type="submission" date="2025-08" db="UniProtKB">
        <authorList>
            <consortium name="Ensembl"/>
        </authorList>
    </citation>
    <scope>IDENTIFICATION</scope>
</reference>
<feature type="transmembrane region" description="Helical" evidence="5">
    <location>
        <begin position="52"/>
        <end position="74"/>
    </location>
</feature>
<evidence type="ECO:0000256" key="3">
    <source>
        <dbReference type="ARBA" id="ARBA00022989"/>
    </source>
</evidence>
<reference evidence="7" key="1">
    <citation type="journal article" date="2002" name="Science">
        <title>The draft genome of Ciona intestinalis: insights into chordate and vertebrate origins.</title>
        <authorList>
            <person name="Dehal P."/>
            <person name="Satou Y."/>
            <person name="Campbell R.K."/>
            <person name="Chapman J."/>
            <person name="Degnan B."/>
            <person name="De Tomaso A."/>
            <person name="Davidson B."/>
            <person name="Di Gregorio A."/>
            <person name="Gelpke M."/>
            <person name="Goodstein D.M."/>
            <person name="Harafuji N."/>
            <person name="Hastings K.E."/>
            <person name="Ho I."/>
            <person name="Hotta K."/>
            <person name="Huang W."/>
            <person name="Kawashima T."/>
            <person name="Lemaire P."/>
            <person name="Martinez D."/>
            <person name="Meinertzhagen I.A."/>
            <person name="Necula S."/>
            <person name="Nonaka M."/>
            <person name="Putnam N."/>
            <person name="Rash S."/>
            <person name="Saiga H."/>
            <person name="Satake M."/>
            <person name="Terry A."/>
            <person name="Yamada L."/>
            <person name="Wang H.G."/>
            <person name="Awazu S."/>
            <person name="Azumi K."/>
            <person name="Boore J."/>
            <person name="Branno M."/>
            <person name="Chin-Bow S."/>
            <person name="DeSantis R."/>
            <person name="Doyle S."/>
            <person name="Francino P."/>
            <person name="Keys D.N."/>
            <person name="Haga S."/>
            <person name="Hayashi H."/>
            <person name="Hino K."/>
            <person name="Imai K.S."/>
            <person name="Inaba K."/>
            <person name="Kano S."/>
            <person name="Kobayashi K."/>
            <person name="Kobayashi M."/>
            <person name="Lee B.I."/>
            <person name="Makabe K.W."/>
            <person name="Manohar C."/>
            <person name="Matassi G."/>
            <person name="Medina M."/>
            <person name="Mochizuki Y."/>
            <person name="Mount S."/>
            <person name="Morishita T."/>
            <person name="Miura S."/>
            <person name="Nakayama A."/>
            <person name="Nishizaka S."/>
            <person name="Nomoto H."/>
            <person name="Ohta F."/>
            <person name="Oishi K."/>
            <person name="Rigoutsos I."/>
            <person name="Sano M."/>
            <person name="Sasaki A."/>
            <person name="Sasakura Y."/>
            <person name="Shoguchi E."/>
            <person name="Shin-i T."/>
            <person name="Spagnuolo A."/>
            <person name="Stainier D."/>
            <person name="Suzuki M.M."/>
            <person name="Tassy O."/>
            <person name="Takatori N."/>
            <person name="Tokuoka M."/>
            <person name="Yagi K."/>
            <person name="Yoshizaki F."/>
            <person name="Wada S."/>
            <person name="Zhang C."/>
            <person name="Hyatt P.D."/>
            <person name="Larimer F."/>
            <person name="Detter C."/>
            <person name="Doggett N."/>
            <person name="Glavina T."/>
            <person name="Hawkins T."/>
            <person name="Richardson P."/>
            <person name="Lucas S."/>
            <person name="Kohara Y."/>
            <person name="Levine M."/>
            <person name="Satoh N."/>
            <person name="Rokhsar D.S."/>
        </authorList>
    </citation>
    <scope>NUCLEOTIDE SEQUENCE [LARGE SCALE GENOMIC DNA]</scope>
</reference>
<dbReference type="HOGENOM" id="CLU_1634801_0_0_1"/>
<dbReference type="InterPro" id="IPR004031">
    <property type="entry name" value="PMP22/EMP/MP20/Claudin"/>
</dbReference>
<dbReference type="InParanoid" id="H2Y1R0"/>
<comment type="subcellular location">
    <subcellularLocation>
        <location evidence="1">Membrane</location>
        <topology evidence="1">Multi-pass membrane protein</topology>
    </subcellularLocation>
</comment>
<evidence type="ECO:0000313" key="7">
    <source>
        <dbReference type="Proteomes" id="UP000008144"/>
    </source>
</evidence>
<keyword evidence="7" id="KW-1185">Reference proteome</keyword>
<proteinExistence type="predicted"/>
<dbReference type="GO" id="GO:0016020">
    <property type="term" value="C:membrane"/>
    <property type="evidence" value="ECO:0007669"/>
    <property type="project" value="UniProtKB-SubCell"/>
</dbReference>
<dbReference type="FunCoup" id="H2Y1R0">
    <property type="interactions" value="1"/>
</dbReference>
<feature type="transmembrane region" description="Helical" evidence="5">
    <location>
        <begin position="86"/>
        <end position="107"/>
    </location>
</feature>
<name>H2Y1R0_CIOIN</name>
<keyword evidence="4 5" id="KW-0472">Membrane</keyword>
<dbReference type="Gene3D" id="1.20.140.150">
    <property type="match status" value="1"/>
</dbReference>